<proteinExistence type="predicted"/>
<dbReference type="Pfam" id="PF13650">
    <property type="entry name" value="Asp_protease_2"/>
    <property type="match status" value="1"/>
</dbReference>
<dbReference type="EMBL" id="JAVRJZ010000019">
    <property type="protein sequence ID" value="KAK2707365.1"/>
    <property type="molecule type" value="Genomic_DNA"/>
</dbReference>
<feature type="compositionally biased region" description="Polar residues" evidence="1">
    <location>
        <begin position="249"/>
        <end position="260"/>
    </location>
</feature>
<comment type="caution">
    <text evidence="2">The sequence shown here is derived from an EMBL/GenBank/DDBJ whole genome shotgun (WGS) entry which is preliminary data.</text>
</comment>
<protein>
    <recommendedName>
        <fullName evidence="4">Peptidase A2 domain-containing protein</fullName>
    </recommendedName>
</protein>
<gene>
    <name evidence="2" type="ORF">QYM36_015153</name>
</gene>
<dbReference type="SUPFAM" id="SSF50630">
    <property type="entry name" value="Acid proteases"/>
    <property type="match status" value="1"/>
</dbReference>
<evidence type="ECO:0000256" key="1">
    <source>
        <dbReference type="SAM" id="MobiDB-lite"/>
    </source>
</evidence>
<feature type="compositionally biased region" description="Basic and acidic residues" evidence="1">
    <location>
        <begin position="214"/>
        <end position="226"/>
    </location>
</feature>
<dbReference type="Gene3D" id="2.40.70.10">
    <property type="entry name" value="Acid Proteases"/>
    <property type="match status" value="1"/>
</dbReference>
<dbReference type="CDD" id="cd05481">
    <property type="entry name" value="retropepsin_like_LTR_1"/>
    <property type="match status" value="1"/>
</dbReference>
<keyword evidence="3" id="KW-1185">Reference proteome</keyword>
<reference evidence="2" key="1">
    <citation type="submission" date="2023-07" db="EMBL/GenBank/DDBJ databases">
        <title>Chromosome-level genome assembly of Artemia franciscana.</title>
        <authorList>
            <person name="Jo E."/>
        </authorList>
    </citation>
    <scope>NUCLEOTIDE SEQUENCE</scope>
    <source>
        <tissue evidence="2">Whole body</tissue>
    </source>
</reference>
<accession>A0AA88H8K4</accession>
<dbReference type="AlphaFoldDB" id="A0AA88H8K4"/>
<feature type="compositionally biased region" description="Polar residues" evidence="1">
    <location>
        <begin position="267"/>
        <end position="278"/>
    </location>
</feature>
<evidence type="ECO:0000313" key="2">
    <source>
        <dbReference type="EMBL" id="KAK2707365.1"/>
    </source>
</evidence>
<evidence type="ECO:0008006" key="4">
    <source>
        <dbReference type="Google" id="ProtNLM"/>
    </source>
</evidence>
<evidence type="ECO:0000313" key="3">
    <source>
        <dbReference type="Proteomes" id="UP001187531"/>
    </source>
</evidence>
<dbReference type="InterPro" id="IPR021109">
    <property type="entry name" value="Peptidase_aspartic_dom_sf"/>
</dbReference>
<name>A0AA88H8K4_ARTSF</name>
<feature type="region of interest" description="Disordered" evidence="1">
    <location>
        <begin position="207"/>
        <end position="278"/>
    </location>
</feature>
<dbReference type="Proteomes" id="UP001187531">
    <property type="component" value="Unassembled WGS sequence"/>
</dbReference>
<sequence>MNVQEIDEENKQTGATPEKDEKVFLYITNQDNGKDKAIVTLIINNQLPVTFKLDTGAQANIIPKSVFDQLSPKPKLQSTNQRLTSYCGAKIPVHGTCDLNCSHKTSFAVMHKFYIVDAPSPLIIGYQSSISLDLIKLILSMGQSWQAMFISLSRACTTSIITIWSIEKNSGNSIQLHQQQKASSLLSLTVEPTTDLHNYTVQNLVKQEQTSTDPKQEDKLEHESSKPGRLNRPNEPFQPFEAQEKSDYSDMNLSGSSNKSAEGLQLKSEQAPSQKKNI</sequence>
<organism evidence="2 3">
    <name type="scientific">Artemia franciscana</name>
    <name type="common">Brine shrimp</name>
    <name type="synonym">Artemia sanfranciscana</name>
    <dbReference type="NCBI Taxonomy" id="6661"/>
    <lineage>
        <taxon>Eukaryota</taxon>
        <taxon>Metazoa</taxon>
        <taxon>Ecdysozoa</taxon>
        <taxon>Arthropoda</taxon>
        <taxon>Crustacea</taxon>
        <taxon>Branchiopoda</taxon>
        <taxon>Anostraca</taxon>
        <taxon>Artemiidae</taxon>
        <taxon>Artemia</taxon>
    </lineage>
</organism>